<proteinExistence type="predicted"/>
<dbReference type="EMBL" id="UINC01125888">
    <property type="protein sequence ID" value="SVD04031.1"/>
    <property type="molecule type" value="Genomic_DNA"/>
</dbReference>
<sequence length="24" mass="2945">TKYTLVNFFDNFFFNFSAFSFDLL</sequence>
<organism evidence="1">
    <name type="scientific">marine metagenome</name>
    <dbReference type="NCBI Taxonomy" id="408172"/>
    <lineage>
        <taxon>unclassified sequences</taxon>
        <taxon>metagenomes</taxon>
        <taxon>ecological metagenomes</taxon>
    </lineage>
</organism>
<dbReference type="AlphaFoldDB" id="A0A382S580"/>
<gene>
    <name evidence="1" type="ORF">METZ01_LOCUS356885</name>
</gene>
<reference evidence="1" key="1">
    <citation type="submission" date="2018-05" db="EMBL/GenBank/DDBJ databases">
        <authorList>
            <person name="Lanie J.A."/>
            <person name="Ng W.-L."/>
            <person name="Kazmierczak K.M."/>
            <person name="Andrzejewski T.M."/>
            <person name="Davidsen T.M."/>
            <person name="Wayne K.J."/>
            <person name="Tettelin H."/>
            <person name="Glass J.I."/>
            <person name="Rusch D."/>
            <person name="Podicherti R."/>
            <person name="Tsui H.-C.T."/>
            <person name="Winkler M.E."/>
        </authorList>
    </citation>
    <scope>NUCLEOTIDE SEQUENCE</scope>
</reference>
<evidence type="ECO:0000313" key="1">
    <source>
        <dbReference type="EMBL" id="SVD04031.1"/>
    </source>
</evidence>
<protein>
    <submittedName>
        <fullName evidence="1">Uncharacterized protein</fullName>
    </submittedName>
</protein>
<feature type="non-terminal residue" evidence="1">
    <location>
        <position position="1"/>
    </location>
</feature>
<accession>A0A382S580</accession>
<name>A0A382S580_9ZZZZ</name>